<name>A0A834SMG5_9FABA</name>
<sequence length="44" mass="5080">MGKPSNKRALALANPPELYYYKKPRSRVPLLSLATLSYERPIYI</sequence>
<reference evidence="1" key="1">
    <citation type="submission" date="2020-09" db="EMBL/GenBank/DDBJ databases">
        <title>Genome-Enabled Discovery of Anthraquinone Biosynthesis in Senna tora.</title>
        <authorList>
            <person name="Kang S.-H."/>
            <person name="Pandey R.P."/>
            <person name="Lee C.-M."/>
            <person name="Sim J.-S."/>
            <person name="Jeong J.-T."/>
            <person name="Choi B.-S."/>
            <person name="Jung M."/>
            <person name="Ginzburg D."/>
            <person name="Zhao K."/>
            <person name="Won S.Y."/>
            <person name="Oh T.-J."/>
            <person name="Yu Y."/>
            <person name="Kim N.-H."/>
            <person name="Lee O.R."/>
            <person name="Lee T.-H."/>
            <person name="Bashyal P."/>
            <person name="Kim T.-S."/>
            <person name="Lee W.-H."/>
            <person name="Kawkins C."/>
            <person name="Kim C.-K."/>
            <person name="Kim J.S."/>
            <person name="Ahn B.O."/>
            <person name="Rhee S.Y."/>
            <person name="Sohng J.K."/>
        </authorList>
    </citation>
    <scope>NUCLEOTIDE SEQUENCE</scope>
    <source>
        <tissue evidence="1">Leaf</tissue>
    </source>
</reference>
<comment type="caution">
    <text evidence="1">The sequence shown here is derived from an EMBL/GenBank/DDBJ whole genome shotgun (WGS) entry which is preliminary data.</text>
</comment>
<proteinExistence type="predicted"/>
<organism evidence="1 2">
    <name type="scientific">Senna tora</name>
    <dbReference type="NCBI Taxonomy" id="362788"/>
    <lineage>
        <taxon>Eukaryota</taxon>
        <taxon>Viridiplantae</taxon>
        <taxon>Streptophyta</taxon>
        <taxon>Embryophyta</taxon>
        <taxon>Tracheophyta</taxon>
        <taxon>Spermatophyta</taxon>
        <taxon>Magnoliopsida</taxon>
        <taxon>eudicotyledons</taxon>
        <taxon>Gunneridae</taxon>
        <taxon>Pentapetalae</taxon>
        <taxon>rosids</taxon>
        <taxon>fabids</taxon>
        <taxon>Fabales</taxon>
        <taxon>Fabaceae</taxon>
        <taxon>Caesalpinioideae</taxon>
        <taxon>Cassia clade</taxon>
        <taxon>Senna</taxon>
    </lineage>
</organism>
<evidence type="ECO:0000313" key="2">
    <source>
        <dbReference type="Proteomes" id="UP000634136"/>
    </source>
</evidence>
<protein>
    <submittedName>
        <fullName evidence="1">Uncharacterized protein</fullName>
    </submittedName>
</protein>
<gene>
    <name evidence="1" type="ORF">G2W53_038137</name>
</gene>
<dbReference type="EMBL" id="JAAIUW010000012">
    <property type="protein sequence ID" value="KAF7805976.1"/>
    <property type="molecule type" value="Genomic_DNA"/>
</dbReference>
<dbReference type="Proteomes" id="UP000634136">
    <property type="component" value="Unassembled WGS sequence"/>
</dbReference>
<dbReference type="AlphaFoldDB" id="A0A834SMG5"/>
<keyword evidence="2" id="KW-1185">Reference proteome</keyword>
<accession>A0A834SMG5</accession>
<evidence type="ECO:0000313" key="1">
    <source>
        <dbReference type="EMBL" id="KAF7805976.1"/>
    </source>
</evidence>